<sequence length="63" mass="7442">MEMWEKIRITYEGSDKVKETRIDILVTQYERFQIQSGETITQMFSRFTDITNGLAGLGKNYEM</sequence>
<dbReference type="Proteomes" id="UP000652761">
    <property type="component" value="Unassembled WGS sequence"/>
</dbReference>
<comment type="caution">
    <text evidence="1">The sequence shown here is derived from an EMBL/GenBank/DDBJ whole genome shotgun (WGS) entry which is preliminary data.</text>
</comment>
<protein>
    <submittedName>
        <fullName evidence="1">Uncharacterized protein</fullName>
    </submittedName>
</protein>
<gene>
    <name evidence="1" type="ORF">Taro_005777</name>
</gene>
<organism evidence="1 2">
    <name type="scientific">Colocasia esculenta</name>
    <name type="common">Wild taro</name>
    <name type="synonym">Arum esculentum</name>
    <dbReference type="NCBI Taxonomy" id="4460"/>
    <lineage>
        <taxon>Eukaryota</taxon>
        <taxon>Viridiplantae</taxon>
        <taxon>Streptophyta</taxon>
        <taxon>Embryophyta</taxon>
        <taxon>Tracheophyta</taxon>
        <taxon>Spermatophyta</taxon>
        <taxon>Magnoliopsida</taxon>
        <taxon>Liliopsida</taxon>
        <taxon>Araceae</taxon>
        <taxon>Aroideae</taxon>
        <taxon>Colocasieae</taxon>
        <taxon>Colocasia</taxon>
    </lineage>
</organism>
<keyword evidence="2" id="KW-1185">Reference proteome</keyword>
<reference evidence="1" key="1">
    <citation type="submission" date="2017-07" db="EMBL/GenBank/DDBJ databases">
        <title>Taro Niue Genome Assembly and Annotation.</title>
        <authorList>
            <person name="Atibalentja N."/>
            <person name="Keating K."/>
            <person name="Fields C.J."/>
        </authorList>
    </citation>
    <scope>NUCLEOTIDE SEQUENCE</scope>
    <source>
        <strain evidence="1">Niue_2</strain>
        <tissue evidence="1">Leaf</tissue>
    </source>
</reference>
<dbReference type="Pfam" id="PF14223">
    <property type="entry name" value="Retrotran_gag_2"/>
    <property type="match status" value="1"/>
</dbReference>
<proteinExistence type="predicted"/>
<evidence type="ECO:0000313" key="2">
    <source>
        <dbReference type="Proteomes" id="UP000652761"/>
    </source>
</evidence>
<evidence type="ECO:0000313" key="1">
    <source>
        <dbReference type="EMBL" id="MQL73427.1"/>
    </source>
</evidence>
<dbReference type="OrthoDB" id="1747372at2759"/>
<name>A0A843TU22_COLES</name>
<dbReference type="PANTHER" id="PTHR34676:SF17">
    <property type="entry name" value="OS06G0684500 PROTEIN"/>
    <property type="match status" value="1"/>
</dbReference>
<dbReference type="AlphaFoldDB" id="A0A843TU22"/>
<dbReference type="EMBL" id="NMUH01000166">
    <property type="protein sequence ID" value="MQL73427.1"/>
    <property type="molecule type" value="Genomic_DNA"/>
</dbReference>
<accession>A0A843TU22</accession>
<dbReference type="PANTHER" id="PTHR34676">
    <property type="entry name" value="DUF4219 DOMAIN-CONTAINING PROTEIN-RELATED"/>
    <property type="match status" value="1"/>
</dbReference>